<dbReference type="EMBL" id="AWXZ01000039">
    <property type="protein sequence ID" value="ESR22985.1"/>
    <property type="molecule type" value="Genomic_DNA"/>
</dbReference>
<dbReference type="Proteomes" id="UP000017819">
    <property type="component" value="Unassembled WGS sequence"/>
</dbReference>
<protein>
    <submittedName>
        <fullName evidence="9">Insecticidal toxin complex protein</fullName>
    </submittedName>
</protein>
<dbReference type="Pfam" id="PF13517">
    <property type="entry name" value="FG-GAP_3"/>
    <property type="match status" value="1"/>
</dbReference>
<feature type="region of interest" description="Disordered" evidence="5">
    <location>
        <begin position="1768"/>
        <end position="1795"/>
    </location>
</feature>
<dbReference type="PATRIC" id="fig|631454.5.peg.3013"/>
<feature type="transmembrane region" description="Helical" evidence="6">
    <location>
        <begin position="2397"/>
        <end position="2416"/>
    </location>
</feature>
<name>V4RI89_9HYPH</name>
<keyword evidence="2" id="KW-0964">Secreted</keyword>
<evidence type="ECO:0000256" key="5">
    <source>
        <dbReference type="SAM" id="MobiDB-lite"/>
    </source>
</evidence>
<dbReference type="InterPro" id="IPR028994">
    <property type="entry name" value="Integrin_alpha_N"/>
</dbReference>
<evidence type="ECO:0000256" key="6">
    <source>
        <dbReference type="SAM" id="Phobius"/>
    </source>
</evidence>
<comment type="subcellular location">
    <subcellularLocation>
        <location evidence="1">Secreted</location>
    </subcellularLocation>
</comment>
<dbReference type="Pfam" id="PF12256">
    <property type="entry name" value="TcdB_toxin_midN"/>
    <property type="match status" value="1"/>
</dbReference>
<dbReference type="InterPro" id="IPR050708">
    <property type="entry name" value="T6SS_VgrG/RHS"/>
</dbReference>
<gene>
    <name evidence="9" type="ORF">N177_3053</name>
</gene>
<evidence type="ECO:0000256" key="2">
    <source>
        <dbReference type="ARBA" id="ARBA00022525"/>
    </source>
</evidence>
<dbReference type="GO" id="GO:0005737">
    <property type="term" value="C:cytoplasm"/>
    <property type="evidence" value="ECO:0007669"/>
    <property type="project" value="InterPro"/>
</dbReference>
<dbReference type="Pfam" id="PF12255">
    <property type="entry name" value="TcdB_toxin_midC"/>
    <property type="match status" value="1"/>
</dbReference>
<accession>V4RI89</accession>
<evidence type="ECO:0000256" key="4">
    <source>
        <dbReference type="ARBA" id="ARBA00023026"/>
    </source>
</evidence>
<proteinExistence type="predicted"/>
<dbReference type="InterPro" id="IPR022045">
    <property type="entry name" value="TcdB_toxin_mid/N"/>
</dbReference>
<dbReference type="GO" id="GO:0005576">
    <property type="term" value="C:extracellular region"/>
    <property type="evidence" value="ECO:0007669"/>
    <property type="project" value="UniProtKB-SubCell"/>
</dbReference>
<keyword evidence="3" id="KW-0732">Signal</keyword>
<dbReference type="PANTHER" id="PTHR32305">
    <property type="match status" value="1"/>
</dbReference>
<organism evidence="9 10">
    <name type="scientific">Lutibaculum baratangense AMV1</name>
    <dbReference type="NCBI Taxonomy" id="631454"/>
    <lineage>
        <taxon>Bacteria</taxon>
        <taxon>Pseudomonadati</taxon>
        <taxon>Pseudomonadota</taxon>
        <taxon>Alphaproteobacteria</taxon>
        <taxon>Hyphomicrobiales</taxon>
        <taxon>Tepidamorphaceae</taxon>
        <taxon>Lutibaculum</taxon>
    </lineage>
</organism>
<dbReference type="STRING" id="631454.N177_3053"/>
<comment type="caution">
    <text evidence="9">The sequence shown here is derived from an EMBL/GenBank/DDBJ whole genome shotgun (WGS) entry which is preliminary data.</text>
</comment>
<reference evidence="9 10" key="1">
    <citation type="journal article" date="2014" name="Genome Announc.">
        <title>Draft Genome Sequence of Lutibaculum baratangense Strain AMV1T, Isolated from a Mud Volcano in Andamans, India.</title>
        <authorList>
            <person name="Singh A."/>
            <person name="Sreenivas A."/>
            <person name="Sathyanarayana Reddy G."/>
            <person name="Pinnaka A.K."/>
            <person name="Shivaji S."/>
        </authorList>
    </citation>
    <scope>NUCLEOTIDE SEQUENCE [LARGE SCALE GENOMIC DNA]</scope>
    <source>
        <strain evidence="9 10">AMV1</strain>
    </source>
</reference>
<dbReference type="SUPFAM" id="SSF69318">
    <property type="entry name" value="Integrin alpha N-terminal domain"/>
    <property type="match status" value="1"/>
</dbReference>
<dbReference type="PRINTS" id="PR00394">
    <property type="entry name" value="RHSPROTEIN"/>
</dbReference>
<evidence type="ECO:0000259" key="7">
    <source>
        <dbReference type="Pfam" id="PF12255"/>
    </source>
</evidence>
<keyword evidence="6" id="KW-0472">Membrane</keyword>
<keyword evidence="10" id="KW-1185">Reference proteome</keyword>
<dbReference type="InterPro" id="IPR022385">
    <property type="entry name" value="Rhs_assc_core"/>
</dbReference>
<dbReference type="InterPro" id="IPR013517">
    <property type="entry name" value="FG-GAP"/>
</dbReference>
<evidence type="ECO:0000259" key="8">
    <source>
        <dbReference type="Pfam" id="PF12256"/>
    </source>
</evidence>
<sequence length="2420" mass="258340">MYGSAAGAGPFGLGWSLDAPSVSRRTDRGLPRYLDEADTFVLAGQDHLVPVERSEEPPDGFTVRRFAPRTEGSFARIEHWQKAGTDTDFWRVTADGNVTSLFGTDGAARISDGPDGWRIFSWLIAETYDDRGNRILYQWERAAGAAGPGAAAQRYLKRIFYGNVAPKGQPGDDLFHFELVFDYGDHPGPVPGREPTADWATRPDPFSVRRPGFEVRTTALCERALLFQRFPDGRDGDATLVRATTFTYARTPATSLLTGVSTTAYAAGPGGPVGAMLAPPLGFSYQALPDRLEPESRLVTDEAPDEIAGGAAGGEVRWIDFAGDGLPGALLEGGMPWRYKPNLSPLATAATGEPAGALGAAVLVPSAPMSDGRGPVHLADIDGDGRQEAIATSHPDPGVFRRDEDGGWCRRQPFRAIPGIDWASSDIRFIDLTGDGLPDLAITQDDRLVWHSALGLEGWGEASFTPFAADEDDGPRLVFRGDGESIFAADMTGDGLPDLVRIRARSVEYWPSLGYGRFGPKVAMANPPALAAPSAFDPARVRLVDADGSGTADLVYLGDGGNGWTLHVNCAGNGYAPPRTWESAPPLDTLSAIEPVDLLGNGTGCLVWSTRVLHGVHRQIRFLALAGDRKPYVLTSVDNGRGGETQIEYAPSTRFALEDERNGRRWVGCLPFPVQVVERLATRDRISGHRFTSRFAYHHGHYDGREREFAGFAFVEQWDAEGWAEPLALAANADPATTVPPVLTRRWYHTGQTIRGGHASSRVQSEAFGTSERRGGAAAAALHARLSIAEASFPDGLSAADHRAACRALRGKLLREEVSADDGGSRVPYTVSISGYAAFVRVSAAAGRPAVAHIAPRETLTLHLERTLDDEPRVAQTVALAHGPYGEVVEEATIAFGGPLPPVGGDAAEEVRRTHLSVTVTDLTQDIDTPQARRMPAPWQTRRNAYAGRPLSAAAWPLAEKDLRAVVAAATDAEALDPAATPCGRVLVAANRTLFRRDDLEGPLPAGLQEPLGLAFESYALALPAGRLSAVFGAAEPDAEAIAQTGLVDLDGDGALWAPSGRTYFLRTRDHPEDAPTAAARTALAAAERAEAARHFHLVRSVRDPHGNHAFIDHERDLVPFRTEDPVGNIVTAEIDWRTMSPRTVTDANRNRSFAAFAVDGTVTATAIAGKEGEAAGDILPDDAETLAAVDVDALLEALADPMRQQAAAAAVLGTATTRHVVDALRFARTGKPAVTVALTRETHVADLADGEASRVLVSVSHVDGLGRVLQTKTLTDPGPIEDGGPAAPTRWITSGWTILDNKGNPVRTYEPFFSAGPEFEPDRRAGVSTIAFFDPLSRQVGALHPDGTLTKTRTTPWTTVSFDANDTATSRDHRTDPDLGPFVARLEPQDRPETWYAQRIGAPGTPQGRAALASEANADTPSTAYMDALGRTAIAVADGGAAGLAVVATLFDDAGHPRAVIDPRGRTIAVYACDLLGARLREASIDAGVRHRLSAVDGAPVLVRDQRGHTHRFRYDAARRLVAHDVEDGGIVRTRTRTAYGEAEGDAGNHRGRVWRTWDGAGRTTASRYDIHGVAVETQREFVADARTVPDWSQDPPLAGEVFTTAVRVDALGRPRQRTAPRSNRPGATASTVGLRYGLSGMLATVDLWLDGAAPPAGPLDPATATKRVVNAVDHDAHGRRTRVVYGNGTITTVAFDPLSRRLARIRTTRPGAASLVQDLAYTYDAAGNVTEVADDAQETVFFDGAAVEALQSFTYDALDRLVHASGREHPGQVARPWTTETDEARRGPHPGDGSVMRRYEEIYAYDLAGNIESVRHVANGGGWTRTYRYLEPNPLAAGDVSNRPTRTDTGRAAATEASEGFAYDPHGNVIRTRGLASLVYDDLDRFVGADLGGGGRAHYGYGSDGERVRKRIVRQGAGGAPGIVEERLYLGGFEIFRRWSPGGALLLERETLRVSDGDKAMLDVETRTQGVEAGPARLWRFQYDNHLGSATVELDDAAAVITYEEFSPYGGTSYQAVRSQAETPKRYRFTGKERDEETGLSYHGARYYAPWLGRWLACDPAGLAGGLSLYTYASNNPVRLVDPTGRAGVPPGALGYVEEYSRQVNPRKLFGQIVTEAEHVLPKGILQKLTYNPYTRLSDYTRARYEKDVTVVVERATALMKTHASRGIQRADSARILAAKKTIEAGKGLSLSSEVGEAALAMKDALKATQSIVKETQVNEALLGQLGNLFETQTLAQTAQKLKEFEQAKDAAEAANTVAGGLKSTPKVGPVGAALAVGALLLTAGATSAEAATRPKATTTLDKIEETAETTRGVVSVGGAVMALHPTGGLIELVATAETLVIEEGIKRTGGDDRIRAAGTAAESLAKKMHATEGQSQVAGASAAGLTAVGEGATVAGALAMGPLGIAMLGISAWRSKK</sequence>
<keyword evidence="6" id="KW-0812">Transmembrane</keyword>
<feature type="domain" description="Insecticide toxin TcdB middle/C-terminal" evidence="7">
    <location>
        <begin position="805"/>
        <end position="897"/>
    </location>
</feature>
<evidence type="ECO:0000313" key="9">
    <source>
        <dbReference type="EMBL" id="ESR22985.1"/>
    </source>
</evidence>
<dbReference type="Gene3D" id="2.180.10.10">
    <property type="entry name" value="RHS repeat-associated core"/>
    <property type="match status" value="1"/>
</dbReference>
<dbReference type="NCBIfam" id="TIGR03696">
    <property type="entry name" value="Rhs_assc_core"/>
    <property type="match status" value="1"/>
</dbReference>
<feature type="domain" description="Insecticide toxin TcdB middle/N-terminal" evidence="8">
    <location>
        <begin position="592"/>
        <end position="723"/>
    </location>
</feature>
<keyword evidence="4" id="KW-0843">Virulence</keyword>
<dbReference type="InterPro" id="IPR006530">
    <property type="entry name" value="YD"/>
</dbReference>
<evidence type="ECO:0000313" key="10">
    <source>
        <dbReference type="Proteomes" id="UP000017819"/>
    </source>
</evidence>
<evidence type="ECO:0000256" key="1">
    <source>
        <dbReference type="ARBA" id="ARBA00004613"/>
    </source>
</evidence>
<dbReference type="PANTHER" id="PTHR32305:SF15">
    <property type="entry name" value="PROTEIN RHSA-RELATED"/>
    <property type="match status" value="1"/>
</dbReference>
<dbReference type="NCBIfam" id="TIGR01643">
    <property type="entry name" value="YD_repeat_2x"/>
    <property type="match status" value="1"/>
</dbReference>
<dbReference type="InterPro" id="IPR003284">
    <property type="entry name" value="Sal_SpvB"/>
</dbReference>
<dbReference type="eggNOG" id="COG3209">
    <property type="taxonomic scope" value="Bacteria"/>
</dbReference>
<keyword evidence="6" id="KW-1133">Transmembrane helix</keyword>
<dbReference type="Pfam" id="PF03534">
    <property type="entry name" value="SpvB"/>
    <property type="match status" value="1"/>
</dbReference>
<dbReference type="InterPro" id="IPR022044">
    <property type="entry name" value="TcdB_toxin_mid/C"/>
</dbReference>
<evidence type="ECO:0000256" key="3">
    <source>
        <dbReference type="ARBA" id="ARBA00022729"/>
    </source>
</evidence>